<dbReference type="InterPro" id="IPR036869">
    <property type="entry name" value="J_dom_sf"/>
</dbReference>
<dbReference type="InterPro" id="IPR018253">
    <property type="entry name" value="DnaJ_domain_CS"/>
</dbReference>
<evidence type="ECO:0000313" key="4">
    <source>
        <dbReference type="Proteomes" id="UP001472677"/>
    </source>
</evidence>
<dbReference type="InterPro" id="IPR001623">
    <property type="entry name" value="DnaJ_domain"/>
</dbReference>
<dbReference type="PROSITE" id="PS00636">
    <property type="entry name" value="DNAJ_1"/>
    <property type="match status" value="1"/>
</dbReference>
<keyword evidence="4" id="KW-1185">Reference proteome</keyword>
<evidence type="ECO:0000259" key="2">
    <source>
        <dbReference type="PROSITE" id="PS50076"/>
    </source>
</evidence>
<feature type="region of interest" description="Disordered" evidence="1">
    <location>
        <begin position="30"/>
        <end position="54"/>
    </location>
</feature>
<dbReference type="Gene3D" id="1.10.287.110">
    <property type="entry name" value="DnaJ domain"/>
    <property type="match status" value="1"/>
</dbReference>
<dbReference type="Pfam" id="PF00226">
    <property type="entry name" value="DnaJ"/>
    <property type="match status" value="1"/>
</dbReference>
<feature type="domain" description="J" evidence="2">
    <location>
        <begin position="71"/>
        <end position="135"/>
    </location>
</feature>
<evidence type="ECO:0000256" key="1">
    <source>
        <dbReference type="SAM" id="MobiDB-lite"/>
    </source>
</evidence>
<dbReference type="EMBL" id="JBBPBM010000049">
    <property type="protein sequence ID" value="KAK8520202.1"/>
    <property type="molecule type" value="Genomic_DNA"/>
</dbReference>
<organism evidence="3 4">
    <name type="scientific">Hibiscus sabdariffa</name>
    <name type="common">roselle</name>
    <dbReference type="NCBI Taxonomy" id="183260"/>
    <lineage>
        <taxon>Eukaryota</taxon>
        <taxon>Viridiplantae</taxon>
        <taxon>Streptophyta</taxon>
        <taxon>Embryophyta</taxon>
        <taxon>Tracheophyta</taxon>
        <taxon>Spermatophyta</taxon>
        <taxon>Magnoliopsida</taxon>
        <taxon>eudicotyledons</taxon>
        <taxon>Gunneridae</taxon>
        <taxon>Pentapetalae</taxon>
        <taxon>rosids</taxon>
        <taxon>malvids</taxon>
        <taxon>Malvales</taxon>
        <taxon>Malvaceae</taxon>
        <taxon>Malvoideae</taxon>
        <taxon>Hibiscus</taxon>
    </lineage>
</organism>
<name>A0ABR2CKN0_9ROSI</name>
<comment type="caution">
    <text evidence="3">The sequence shown here is derived from an EMBL/GenBank/DDBJ whole genome shotgun (WGS) entry which is preliminary data.</text>
</comment>
<sequence length="325" mass="36759">MQSHLLVGPTPIHGFPSTFTANGGSPFISSSPFNGNRRHPYSHHSRKRLDRWFPPPSSSFTPATGINGEQNHYTVLGLARNASSADIKRAYRLLARKYHPDVSKDSRAGEIFMTIRHAYEVLSNEVTRIGYDRALTFQEDVGSSYKGKQNHSPNFEDGVRLYRWAELKRKMQEERSRKRYKANEEYSSFYEETDDEDEEENVQQERGSFIEVIKSSFITLFLLQTFGSRFSLTFSSLMALLDKKLDAGYKIGYVIAWVLGRRGGVLLTLCLSFASWVCGKSSSSVVVLVVVAMWVGSNLARYAPLPQGALLTLLYMSIKLQVDLN</sequence>
<dbReference type="PRINTS" id="PR00625">
    <property type="entry name" value="JDOMAIN"/>
</dbReference>
<evidence type="ECO:0000313" key="3">
    <source>
        <dbReference type="EMBL" id="KAK8520202.1"/>
    </source>
</evidence>
<dbReference type="CDD" id="cd06257">
    <property type="entry name" value="DnaJ"/>
    <property type="match status" value="1"/>
</dbReference>
<feature type="compositionally biased region" description="Basic residues" evidence="1">
    <location>
        <begin position="36"/>
        <end position="49"/>
    </location>
</feature>
<protein>
    <recommendedName>
        <fullName evidence="2">J domain-containing protein</fullName>
    </recommendedName>
</protein>
<dbReference type="Proteomes" id="UP001472677">
    <property type="component" value="Unassembled WGS sequence"/>
</dbReference>
<gene>
    <name evidence="3" type="ORF">V6N12_004160</name>
</gene>
<proteinExistence type="predicted"/>
<dbReference type="SMART" id="SM00271">
    <property type="entry name" value="DnaJ"/>
    <property type="match status" value="1"/>
</dbReference>
<reference evidence="3 4" key="1">
    <citation type="journal article" date="2024" name="G3 (Bethesda)">
        <title>Genome assembly of Hibiscus sabdariffa L. provides insights into metabolisms of medicinal natural products.</title>
        <authorList>
            <person name="Kim T."/>
        </authorList>
    </citation>
    <scope>NUCLEOTIDE SEQUENCE [LARGE SCALE GENOMIC DNA]</scope>
    <source>
        <strain evidence="3">TK-2024</strain>
        <tissue evidence="3">Old leaves</tissue>
    </source>
</reference>
<dbReference type="PANTHER" id="PTHR43096:SF58">
    <property type="entry name" value="CHAPERONE DNAJ-DOMAIN SUPERFAMILY PROTEIN"/>
    <property type="match status" value="1"/>
</dbReference>
<dbReference type="SUPFAM" id="SSF46565">
    <property type="entry name" value="Chaperone J-domain"/>
    <property type="match status" value="1"/>
</dbReference>
<dbReference type="PANTHER" id="PTHR43096">
    <property type="entry name" value="DNAJ HOMOLOG 1, MITOCHONDRIAL-RELATED"/>
    <property type="match status" value="1"/>
</dbReference>
<accession>A0ABR2CKN0</accession>
<dbReference type="PROSITE" id="PS50076">
    <property type="entry name" value="DNAJ_2"/>
    <property type="match status" value="1"/>
</dbReference>